<proteinExistence type="predicted"/>
<dbReference type="AlphaFoldDB" id="A0A0E9VH10"/>
<dbReference type="EMBL" id="GBXM01031225">
    <property type="protein sequence ID" value="JAH77352.1"/>
    <property type="molecule type" value="Transcribed_RNA"/>
</dbReference>
<protein>
    <submittedName>
        <fullName evidence="1">Uncharacterized protein</fullName>
    </submittedName>
</protein>
<evidence type="ECO:0000313" key="1">
    <source>
        <dbReference type="EMBL" id="JAH77352.1"/>
    </source>
</evidence>
<accession>A0A0E9VH10</accession>
<reference evidence="1" key="2">
    <citation type="journal article" date="2015" name="Fish Shellfish Immunol.">
        <title>Early steps in the European eel (Anguilla anguilla)-Vibrio vulnificus interaction in the gills: Role of the RtxA13 toxin.</title>
        <authorList>
            <person name="Callol A."/>
            <person name="Pajuelo D."/>
            <person name="Ebbesson L."/>
            <person name="Teles M."/>
            <person name="MacKenzie S."/>
            <person name="Amaro C."/>
        </authorList>
    </citation>
    <scope>NUCLEOTIDE SEQUENCE</scope>
</reference>
<organism evidence="1">
    <name type="scientific">Anguilla anguilla</name>
    <name type="common">European freshwater eel</name>
    <name type="synonym">Muraena anguilla</name>
    <dbReference type="NCBI Taxonomy" id="7936"/>
    <lineage>
        <taxon>Eukaryota</taxon>
        <taxon>Metazoa</taxon>
        <taxon>Chordata</taxon>
        <taxon>Craniata</taxon>
        <taxon>Vertebrata</taxon>
        <taxon>Euteleostomi</taxon>
        <taxon>Actinopterygii</taxon>
        <taxon>Neopterygii</taxon>
        <taxon>Teleostei</taxon>
        <taxon>Anguilliformes</taxon>
        <taxon>Anguillidae</taxon>
        <taxon>Anguilla</taxon>
    </lineage>
</organism>
<reference evidence="1" key="1">
    <citation type="submission" date="2014-11" db="EMBL/GenBank/DDBJ databases">
        <authorList>
            <person name="Amaro Gonzalez C."/>
        </authorList>
    </citation>
    <scope>NUCLEOTIDE SEQUENCE</scope>
</reference>
<name>A0A0E9VH10_ANGAN</name>
<sequence length="28" mass="3206">MLDIVENIQYADKNTDKITPKITLTTIL</sequence>